<dbReference type="PANTHER" id="PTHR31407:SF4">
    <property type="entry name" value="PSBP-LIKE PROTEIN 1, CHLOROPLASTIC"/>
    <property type="match status" value="1"/>
</dbReference>
<proteinExistence type="predicted"/>
<evidence type="ECO:0000313" key="3">
    <source>
        <dbReference type="Proteomes" id="UP001244341"/>
    </source>
</evidence>
<sequence>MGLHLWQLVEGWQCWVHTAALQPSVAAPLGQLVLGSDDATTIVNSVLSAYGLPTLKASAGFRVYDDFADEFYFEYPKAWVSRRNSMRKGVVISDFQTADKVSVEELELPEDGDTAAAAVAAAVLPGGRRLVQDDVLSLPAARLVKTHTETIDGQEMLYLEFPSETLTRSGYNIRRKNFAAAAVKRDKLYTIAASARSDQFNEEKEKLLQHIVESFRLR</sequence>
<protein>
    <recommendedName>
        <fullName evidence="1">PsbP C-terminal domain-containing protein</fullName>
    </recommendedName>
</protein>
<dbReference type="SUPFAM" id="SSF55724">
    <property type="entry name" value="Mog1p/PsbP-like"/>
    <property type="match status" value="1"/>
</dbReference>
<dbReference type="InterPro" id="IPR016123">
    <property type="entry name" value="Mog1/PsbP_a/b/a-sand"/>
</dbReference>
<dbReference type="Gene3D" id="3.40.1000.10">
    <property type="entry name" value="Mog1/PsbP, alpha/beta/alpha sandwich"/>
    <property type="match status" value="1"/>
</dbReference>
<accession>A0ABY8U5E9</accession>
<feature type="domain" description="PsbP C-terminal" evidence="1">
    <location>
        <begin position="59"/>
        <end position="216"/>
    </location>
</feature>
<dbReference type="EMBL" id="CP126213">
    <property type="protein sequence ID" value="WIA15677.1"/>
    <property type="molecule type" value="Genomic_DNA"/>
</dbReference>
<organism evidence="2 3">
    <name type="scientific">Tetradesmus obliquus</name>
    <name type="common">Green alga</name>
    <name type="synonym">Acutodesmus obliquus</name>
    <dbReference type="NCBI Taxonomy" id="3088"/>
    <lineage>
        <taxon>Eukaryota</taxon>
        <taxon>Viridiplantae</taxon>
        <taxon>Chlorophyta</taxon>
        <taxon>core chlorophytes</taxon>
        <taxon>Chlorophyceae</taxon>
        <taxon>CS clade</taxon>
        <taxon>Sphaeropleales</taxon>
        <taxon>Scenedesmaceae</taxon>
        <taxon>Tetradesmus</taxon>
    </lineage>
</organism>
<reference evidence="2 3" key="1">
    <citation type="submission" date="2023-05" db="EMBL/GenBank/DDBJ databases">
        <title>A 100% complete, gapless, phased diploid assembly of the Scenedesmus obliquus UTEX 3031 genome.</title>
        <authorList>
            <person name="Biondi T.C."/>
            <person name="Hanschen E.R."/>
            <person name="Kwon T."/>
            <person name="Eng W."/>
            <person name="Kruse C.P.S."/>
            <person name="Koehler S.I."/>
            <person name="Kunde Y."/>
            <person name="Gleasner C.D."/>
            <person name="You Mak K.T."/>
            <person name="Polle J."/>
            <person name="Hovde B.T."/>
            <person name="Starkenburg S.R."/>
        </authorList>
    </citation>
    <scope>NUCLEOTIDE SEQUENCE [LARGE SCALE GENOMIC DNA]</scope>
    <source>
        <strain evidence="2 3">DOE0152z</strain>
    </source>
</reference>
<gene>
    <name evidence="2" type="ORF">OEZ85_002303</name>
</gene>
<name>A0ABY8U5E9_TETOB</name>
<evidence type="ECO:0000259" key="1">
    <source>
        <dbReference type="Pfam" id="PF01789"/>
    </source>
</evidence>
<evidence type="ECO:0000313" key="2">
    <source>
        <dbReference type="EMBL" id="WIA15677.1"/>
    </source>
</evidence>
<dbReference type="Proteomes" id="UP001244341">
    <property type="component" value="Chromosome 6b"/>
</dbReference>
<dbReference type="Pfam" id="PF01789">
    <property type="entry name" value="PsbP"/>
    <property type="match status" value="1"/>
</dbReference>
<dbReference type="PANTHER" id="PTHR31407">
    <property type="match status" value="1"/>
</dbReference>
<keyword evidence="3" id="KW-1185">Reference proteome</keyword>
<dbReference type="InterPro" id="IPR002683">
    <property type="entry name" value="PsbP_C"/>
</dbReference>